<accession>A0A919PZC2</accession>
<feature type="compositionally biased region" description="Polar residues" evidence="1">
    <location>
        <begin position="1"/>
        <end position="10"/>
    </location>
</feature>
<dbReference type="Proteomes" id="UP000660611">
    <property type="component" value="Unassembled WGS sequence"/>
</dbReference>
<comment type="caution">
    <text evidence="2">The sequence shown here is derived from an EMBL/GenBank/DDBJ whole genome shotgun (WGS) entry which is preliminary data.</text>
</comment>
<evidence type="ECO:0000256" key="1">
    <source>
        <dbReference type="SAM" id="MobiDB-lite"/>
    </source>
</evidence>
<name>A0A919PZC2_9ACTN</name>
<reference evidence="2" key="1">
    <citation type="submission" date="2021-01" db="EMBL/GenBank/DDBJ databases">
        <title>Whole genome shotgun sequence of Dactylosporangium siamense NBRC 106093.</title>
        <authorList>
            <person name="Komaki H."/>
            <person name="Tamura T."/>
        </authorList>
    </citation>
    <scope>NUCLEOTIDE SEQUENCE</scope>
    <source>
        <strain evidence="2">NBRC 106093</strain>
    </source>
</reference>
<evidence type="ECO:0000313" key="3">
    <source>
        <dbReference type="Proteomes" id="UP000660611"/>
    </source>
</evidence>
<sequence>MSDCQATSPIETVFHGMTKPHEETTSDAIVSHSAGMPLRRNLLMRSTCQLPCVFNENCPYGSNI</sequence>
<dbReference type="EMBL" id="BONQ01000178">
    <property type="protein sequence ID" value="GIG52412.1"/>
    <property type="molecule type" value="Genomic_DNA"/>
</dbReference>
<dbReference type="AlphaFoldDB" id="A0A919PZC2"/>
<proteinExistence type="predicted"/>
<protein>
    <submittedName>
        <fullName evidence="2">Uncharacterized protein</fullName>
    </submittedName>
</protein>
<evidence type="ECO:0000313" key="2">
    <source>
        <dbReference type="EMBL" id="GIG52412.1"/>
    </source>
</evidence>
<organism evidence="2 3">
    <name type="scientific">Dactylosporangium siamense</name>
    <dbReference type="NCBI Taxonomy" id="685454"/>
    <lineage>
        <taxon>Bacteria</taxon>
        <taxon>Bacillati</taxon>
        <taxon>Actinomycetota</taxon>
        <taxon>Actinomycetes</taxon>
        <taxon>Micromonosporales</taxon>
        <taxon>Micromonosporaceae</taxon>
        <taxon>Dactylosporangium</taxon>
    </lineage>
</organism>
<feature type="region of interest" description="Disordered" evidence="1">
    <location>
        <begin position="1"/>
        <end position="26"/>
    </location>
</feature>
<keyword evidence="3" id="KW-1185">Reference proteome</keyword>
<gene>
    <name evidence="2" type="ORF">Dsi01nite_104530</name>
</gene>